<comment type="caution">
    <text evidence="7">The sequence shown here is derived from an EMBL/GenBank/DDBJ whole genome shotgun (WGS) entry which is preliminary data.</text>
</comment>
<dbReference type="InterPro" id="IPR013783">
    <property type="entry name" value="Ig-like_fold"/>
</dbReference>
<feature type="domain" description="Glyoxal oxidase N-terminal" evidence="5">
    <location>
        <begin position="136"/>
        <end position="488"/>
    </location>
</feature>
<evidence type="ECO:0000256" key="1">
    <source>
        <dbReference type="ARBA" id="ARBA00022729"/>
    </source>
</evidence>
<dbReference type="EMBL" id="NHYD01002137">
    <property type="protein sequence ID" value="PPQ88207.1"/>
    <property type="molecule type" value="Genomic_DNA"/>
</dbReference>
<evidence type="ECO:0000256" key="4">
    <source>
        <dbReference type="SAM" id="SignalP"/>
    </source>
</evidence>
<sequence length="1075" mass="115299">MIPSLSFLTLVTAVHAATTAGSFSDGGDTLVSAMMMFLGNEEKVYILDKAEGNAAQVMGHPAWGSVCRPTDSRDIQTHETEVMDVRTNVFCSSGMHLPNGSFVTFGGNGAVGPKGNLGSQLNPGGYSASWDSTYQDFDGTRAIRVLNPCTSSDTFSSPNCQWFDDPTVLSMKNSRWYSAAEPTGEGNIVIIGGFVNGGYINRNYPNIDPEKQGGAADSTYEYYPPVPDAPRTFQFLIKTSGLNAYAHTFLMPSGKMLVQANFSTVLWDHTTNTEIPLPDMPGGIVRVYPASGATAMLPLTPANNYTPTVLFCGGTDMPDYAWGNYTYPYINTWEYPASKDCQRITAEPADKSTPAYVKDDDMLEGRTMGQFVILPTGKLLVVNGGLNGTAGYSQATLVTPSFDLMPYGESLSSGPVLTPAIYDPTAPKGSRWSNKGLGASTIPRLYHSSAILLPDASVLIAGSNPNVDVNLTTVFPTTYKAEVFYPSYFSATTRPAPVGIPKTLSYGGPSFDITIPATSYSGSANDAADATTVVIHRGGFTTHAMNMGQRLLQLNNTYTVQSDGSIVLHVAQVPPNPNLFQPGPAFMFVNINGIPSNGSYLIVGNGKIGTQPTAAASVLPPNVRLASASGSAAGNSTTTGGPSDPEKSSSSNLGVIIGCVVGGVVLIGVIGAIIGVCLARRRRAAARLRSRTPPSSSSYPMATAEGTSLTGSRAPVMGARGGLRSSDSSAFMPLQQDNHSRAWNASTTSLNAPYQDDHDGYEPSRPSGTGMSVDFDPYASTPMQHETPTPSGLSPPYILLNLSPIVFWSINASQNVSNVQTSKTFIVIYTDSSMPFNRKNATGTKIFLGSALVTSICAILLIFRGIAWSSPSILNKHFDHLSFSSKLRAEDYTPAPSHVYDLFPSIDAAEGMDYHDWNAQTQRELYACIAMKNCGKNQRKIALLAAHWFEEAVVRNWRGGEGVWGLSIYKNLRLMGYTTFFANSFEEALEQYRLYPDLVKVVIRNKAGECHADPRCAKGPSNPRGIPAWKIFDFEFFPSVGGHPHASLMGGKWILSANPDPRFVADEDSPLQYIG</sequence>
<evidence type="ECO:0000256" key="3">
    <source>
        <dbReference type="SAM" id="Phobius"/>
    </source>
</evidence>
<dbReference type="Proteomes" id="UP000283269">
    <property type="component" value="Unassembled WGS sequence"/>
</dbReference>
<dbReference type="AlphaFoldDB" id="A0A409XC15"/>
<dbReference type="PANTHER" id="PTHR32208">
    <property type="entry name" value="SECRETED PROTEIN-RELATED"/>
    <property type="match status" value="1"/>
</dbReference>
<dbReference type="InterPro" id="IPR011043">
    <property type="entry name" value="Gal_Oxase/kelch_b-propeller"/>
</dbReference>
<dbReference type="Gene3D" id="2.130.10.80">
    <property type="entry name" value="Galactose oxidase/kelch, beta-propeller"/>
    <property type="match status" value="1"/>
</dbReference>
<dbReference type="CDD" id="cd02851">
    <property type="entry name" value="E_set_GO_C"/>
    <property type="match status" value="1"/>
</dbReference>
<keyword evidence="3" id="KW-1133">Transmembrane helix</keyword>
<name>A0A409XC15_PSICY</name>
<reference evidence="7 8" key="1">
    <citation type="journal article" date="2018" name="Evol. Lett.">
        <title>Horizontal gene cluster transfer increased hallucinogenic mushroom diversity.</title>
        <authorList>
            <person name="Reynolds H.T."/>
            <person name="Vijayakumar V."/>
            <person name="Gluck-Thaler E."/>
            <person name="Korotkin H.B."/>
            <person name="Matheny P.B."/>
            <person name="Slot J.C."/>
        </authorList>
    </citation>
    <scope>NUCLEOTIDE SEQUENCE [LARGE SCALE GENOMIC DNA]</scope>
    <source>
        <strain evidence="7 8">2631</strain>
    </source>
</reference>
<evidence type="ECO:0000259" key="5">
    <source>
        <dbReference type="Pfam" id="PF07250"/>
    </source>
</evidence>
<evidence type="ECO:0000313" key="8">
    <source>
        <dbReference type="Proteomes" id="UP000283269"/>
    </source>
</evidence>
<feature type="transmembrane region" description="Helical" evidence="3">
    <location>
        <begin position="653"/>
        <end position="679"/>
    </location>
</feature>
<feature type="region of interest" description="Disordered" evidence="2">
    <location>
        <begin position="752"/>
        <end position="790"/>
    </location>
</feature>
<feature type="compositionally biased region" description="Polar residues" evidence="2">
    <location>
        <begin position="781"/>
        <end position="790"/>
    </location>
</feature>
<feature type="compositionally biased region" description="Low complexity" evidence="2">
    <location>
        <begin position="627"/>
        <end position="641"/>
    </location>
</feature>
<feature type="signal peptide" evidence="4">
    <location>
        <begin position="1"/>
        <end position="16"/>
    </location>
</feature>
<keyword evidence="8" id="KW-1185">Reference proteome</keyword>
<dbReference type="Gene3D" id="2.60.40.10">
    <property type="entry name" value="Immunoglobulins"/>
    <property type="match status" value="1"/>
</dbReference>
<feature type="domain" description="Galactose oxidase-like Early set" evidence="6">
    <location>
        <begin position="494"/>
        <end position="600"/>
    </location>
</feature>
<dbReference type="InterPro" id="IPR015202">
    <property type="entry name" value="GO-like_E_set"/>
</dbReference>
<evidence type="ECO:0008006" key="9">
    <source>
        <dbReference type="Google" id="ProtNLM"/>
    </source>
</evidence>
<dbReference type="SUPFAM" id="SSF81296">
    <property type="entry name" value="E set domains"/>
    <property type="match status" value="1"/>
</dbReference>
<keyword evidence="3" id="KW-0812">Transmembrane</keyword>
<feature type="chain" id="PRO_5019568429" description="Galactose oxidase-like Early set domain-containing protein" evidence="4">
    <location>
        <begin position="17"/>
        <end position="1075"/>
    </location>
</feature>
<keyword evidence="3" id="KW-0472">Membrane</keyword>
<accession>A0A409XC15</accession>
<evidence type="ECO:0000256" key="2">
    <source>
        <dbReference type="SAM" id="MobiDB-lite"/>
    </source>
</evidence>
<dbReference type="SUPFAM" id="SSF50965">
    <property type="entry name" value="Galactose oxidase, central domain"/>
    <property type="match status" value="1"/>
</dbReference>
<dbReference type="InParanoid" id="A0A409XC15"/>
<protein>
    <recommendedName>
        <fullName evidence="9">Galactose oxidase-like Early set domain-containing protein</fullName>
    </recommendedName>
</protein>
<dbReference type="InterPro" id="IPR014756">
    <property type="entry name" value="Ig_E-set"/>
</dbReference>
<keyword evidence="1 4" id="KW-0732">Signal</keyword>
<dbReference type="Pfam" id="PF09118">
    <property type="entry name" value="GO-like_E_set"/>
    <property type="match status" value="1"/>
</dbReference>
<feature type="region of interest" description="Disordered" evidence="2">
    <location>
        <begin position="627"/>
        <end position="648"/>
    </location>
</feature>
<dbReference type="OrthoDB" id="2019572at2759"/>
<evidence type="ECO:0000313" key="7">
    <source>
        <dbReference type="EMBL" id="PPQ88207.1"/>
    </source>
</evidence>
<gene>
    <name evidence="7" type="ORF">CVT25_005172</name>
</gene>
<organism evidence="7 8">
    <name type="scientific">Psilocybe cyanescens</name>
    <dbReference type="NCBI Taxonomy" id="93625"/>
    <lineage>
        <taxon>Eukaryota</taxon>
        <taxon>Fungi</taxon>
        <taxon>Dikarya</taxon>
        <taxon>Basidiomycota</taxon>
        <taxon>Agaricomycotina</taxon>
        <taxon>Agaricomycetes</taxon>
        <taxon>Agaricomycetidae</taxon>
        <taxon>Agaricales</taxon>
        <taxon>Agaricineae</taxon>
        <taxon>Strophariaceae</taxon>
        <taxon>Psilocybe</taxon>
    </lineage>
</organism>
<dbReference type="Pfam" id="PF07250">
    <property type="entry name" value="Glyoxal_oxid_N"/>
    <property type="match status" value="1"/>
</dbReference>
<dbReference type="InterPro" id="IPR009880">
    <property type="entry name" value="Glyoxal_oxidase_N"/>
</dbReference>
<feature type="region of interest" description="Disordered" evidence="2">
    <location>
        <begin position="687"/>
        <end position="714"/>
    </location>
</feature>
<evidence type="ECO:0000259" key="6">
    <source>
        <dbReference type="Pfam" id="PF09118"/>
    </source>
</evidence>
<proteinExistence type="predicted"/>
<dbReference type="InterPro" id="IPR037293">
    <property type="entry name" value="Gal_Oxidase_central_sf"/>
</dbReference>
<feature type="transmembrane region" description="Helical" evidence="3">
    <location>
        <begin position="846"/>
        <end position="868"/>
    </location>
</feature>
<dbReference type="PANTHER" id="PTHR32208:SF21">
    <property type="entry name" value="LOW QUALITY PROTEIN: ALDEHYDE OXIDASE GLOX-LIKE"/>
    <property type="match status" value="1"/>
</dbReference>
<dbReference type="STRING" id="93625.A0A409XC15"/>